<comment type="caution">
    <text evidence="2">The sequence shown here is derived from an EMBL/GenBank/DDBJ whole genome shotgun (WGS) entry which is preliminary data.</text>
</comment>
<name>A0AAU9MM47_9ASTR</name>
<keyword evidence="3" id="KW-1185">Reference proteome</keyword>
<feature type="region of interest" description="Disordered" evidence="1">
    <location>
        <begin position="1"/>
        <end position="25"/>
    </location>
</feature>
<protein>
    <submittedName>
        <fullName evidence="2">Uncharacterized protein</fullName>
    </submittedName>
</protein>
<organism evidence="2 3">
    <name type="scientific">Lactuca virosa</name>
    <dbReference type="NCBI Taxonomy" id="75947"/>
    <lineage>
        <taxon>Eukaryota</taxon>
        <taxon>Viridiplantae</taxon>
        <taxon>Streptophyta</taxon>
        <taxon>Embryophyta</taxon>
        <taxon>Tracheophyta</taxon>
        <taxon>Spermatophyta</taxon>
        <taxon>Magnoliopsida</taxon>
        <taxon>eudicotyledons</taxon>
        <taxon>Gunneridae</taxon>
        <taxon>Pentapetalae</taxon>
        <taxon>asterids</taxon>
        <taxon>campanulids</taxon>
        <taxon>Asterales</taxon>
        <taxon>Asteraceae</taxon>
        <taxon>Cichorioideae</taxon>
        <taxon>Cichorieae</taxon>
        <taxon>Lactucinae</taxon>
        <taxon>Lactuca</taxon>
    </lineage>
</organism>
<evidence type="ECO:0000313" key="2">
    <source>
        <dbReference type="EMBL" id="CAH1428020.1"/>
    </source>
</evidence>
<gene>
    <name evidence="2" type="ORF">LVIROSA_LOCUS14980</name>
</gene>
<accession>A0AAU9MM47</accession>
<dbReference type="Proteomes" id="UP001157418">
    <property type="component" value="Unassembled WGS sequence"/>
</dbReference>
<proteinExistence type="predicted"/>
<reference evidence="2 3" key="1">
    <citation type="submission" date="2022-01" db="EMBL/GenBank/DDBJ databases">
        <authorList>
            <person name="Xiong W."/>
            <person name="Schranz E."/>
        </authorList>
    </citation>
    <scope>NUCLEOTIDE SEQUENCE [LARGE SCALE GENOMIC DNA]</scope>
</reference>
<evidence type="ECO:0000313" key="3">
    <source>
        <dbReference type="Proteomes" id="UP001157418"/>
    </source>
</evidence>
<dbReference type="EMBL" id="CAKMRJ010002223">
    <property type="protein sequence ID" value="CAH1428020.1"/>
    <property type="molecule type" value="Genomic_DNA"/>
</dbReference>
<sequence>MNTPESLSTPMESDSSVGPSVSLTNSTGRNYPEKYRLLTDLYNNCDELLFLICLHSIPPPPTSISVHRHFSRSAYPSSFSITVDRLHCLDPLLSFYHFSAPFPKSTAIKSPVNPESPIKASIFASELPYSIHRLTSITFLRQQRRLFGLRFLS</sequence>
<dbReference type="AlphaFoldDB" id="A0AAU9MM47"/>
<evidence type="ECO:0000256" key="1">
    <source>
        <dbReference type="SAM" id="MobiDB-lite"/>
    </source>
</evidence>